<feature type="domain" description="DUF2520" evidence="3">
    <location>
        <begin position="153"/>
        <end position="281"/>
    </location>
</feature>
<accession>A0AA37TBF3</accession>
<dbReference type="InterPro" id="IPR008927">
    <property type="entry name" value="6-PGluconate_DH-like_C_sf"/>
</dbReference>
<keyword evidence="1" id="KW-0560">Oxidoreductase</keyword>
<dbReference type="Gene3D" id="1.10.1040.20">
    <property type="entry name" value="ProC-like, C-terminal domain"/>
    <property type="match status" value="1"/>
</dbReference>
<dbReference type="PANTHER" id="PTHR40459:SF1">
    <property type="entry name" value="CONSERVED HYPOTHETICAL ALANINE AND LEUCINE RICH PROTEIN"/>
    <property type="match status" value="1"/>
</dbReference>
<evidence type="ECO:0000313" key="4">
    <source>
        <dbReference type="EMBL" id="GLS26037.1"/>
    </source>
</evidence>
<dbReference type="InterPro" id="IPR019665">
    <property type="entry name" value="OxRdtase/DH_put_Rossmann_dom"/>
</dbReference>
<evidence type="ECO:0000256" key="1">
    <source>
        <dbReference type="ARBA" id="ARBA00023002"/>
    </source>
</evidence>
<protein>
    <submittedName>
        <fullName evidence="4">NADP oxidoreductase</fullName>
    </submittedName>
</protein>
<keyword evidence="5" id="KW-1185">Reference proteome</keyword>
<evidence type="ECO:0000259" key="2">
    <source>
        <dbReference type="Pfam" id="PF10727"/>
    </source>
</evidence>
<dbReference type="RefSeq" id="WP_232595729.1">
    <property type="nucleotide sequence ID" value="NZ_BSPD01000038.1"/>
</dbReference>
<dbReference type="SUPFAM" id="SSF48179">
    <property type="entry name" value="6-phosphogluconate dehydrogenase C-terminal domain-like"/>
    <property type="match status" value="1"/>
</dbReference>
<dbReference type="Pfam" id="PF10727">
    <property type="entry name" value="Rossmann-like"/>
    <property type="match status" value="1"/>
</dbReference>
<dbReference type="Pfam" id="PF10728">
    <property type="entry name" value="DUF2520"/>
    <property type="match status" value="1"/>
</dbReference>
<organism evidence="4 5">
    <name type="scientific">Marinibactrum halimedae</name>
    <dbReference type="NCBI Taxonomy" id="1444977"/>
    <lineage>
        <taxon>Bacteria</taxon>
        <taxon>Pseudomonadati</taxon>
        <taxon>Pseudomonadota</taxon>
        <taxon>Gammaproteobacteria</taxon>
        <taxon>Cellvibrionales</taxon>
        <taxon>Cellvibrionaceae</taxon>
        <taxon>Marinibactrum</taxon>
    </lineage>
</organism>
<dbReference type="InterPro" id="IPR036291">
    <property type="entry name" value="NAD(P)-bd_dom_sf"/>
</dbReference>
<proteinExistence type="predicted"/>
<dbReference type="Gene3D" id="3.40.50.720">
    <property type="entry name" value="NAD(P)-binding Rossmann-like Domain"/>
    <property type="match status" value="1"/>
</dbReference>
<evidence type="ECO:0000259" key="3">
    <source>
        <dbReference type="Pfam" id="PF10728"/>
    </source>
</evidence>
<dbReference type="InterPro" id="IPR037108">
    <property type="entry name" value="TM1727-like_C_sf"/>
</dbReference>
<dbReference type="PANTHER" id="PTHR40459">
    <property type="entry name" value="CONSERVED HYPOTHETICAL ALANINE AND LEUCINE RICH PROTEIN"/>
    <property type="match status" value="1"/>
</dbReference>
<feature type="domain" description="Putative oxidoreductase/dehydrogenase Rossmann-like" evidence="2">
    <location>
        <begin position="9"/>
        <end position="135"/>
    </location>
</feature>
<dbReference type="GO" id="GO:0016491">
    <property type="term" value="F:oxidoreductase activity"/>
    <property type="evidence" value="ECO:0007669"/>
    <property type="project" value="UniProtKB-KW"/>
</dbReference>
<dbReference type="SUPFAM" id="SSF51735">
    <property type="entry name" value="NAD(P)-binding Rossmann-fold domains"/>
    <property type="match status" value="1"/>
</dbReference>
<dbReference type="Proteomes" id="UP001156870">
    <property type="component" value="Unassembled WGS sequence"/>
</dbReference>
<sequence>MTNSSHTSSKTPMHSVNLNIIGTGHVGKTLGKLWHQSGVANINMLFNRSLYSGQSAAEFIEAGTATAEWSCLCPSPFWLISTTDASITPVAQSLAEHGKHWNWKGTVVFHTSGALNANALKPLAELGAHCASVHPVHSFADPLHSLSTLPESLCAAEGHLDALNKLEPWFTRIGCQWLPLTTTEKMIYHAGSVMACNYLVTLMEVSRRCLAAGGVPETKITHLLKPLVMTTLDNIFTEGSDKALTGPIARGDAQLVNHQWKALKAMDEDIADLYQHLGKATVDMAKSHFHPDTLNKLQAALIKDDKKVSL</sequence>
<gene>
    <name evidence="4" type="ORF">GCM10007877_17520</name>
</gene>
<comment type="caution">
    <text evidence="4">The sequence shown here is derived from an EMBL/GenBank/DDBJ whole genome shotgun (WGS) entry which is preliminary data.</text>
</comment>
<dbReference type="InterPro" id="IPR018931">
    <property type="entry name" value="DUF2520"/>
</dbReference>
<evidence type="ECO:0000313" key="5">
    <source>
        <dbReference type="Proteomes" id="UP001156870"/>
    </source>
</evidence>
<dbReference type="AlphaFoldDB" id="A0AA37TBF3"/>
<dbReference type="EMBL" id="BSPD01000038">
    <property type="protein sequence ID" value="GLS26037.1"/>
    <property type="molecule type" value="Genomic_DNA"/>
</dbReference>
<reference evidence="4 5" key="1">
    <citation type="journal article" date="2014" name="Int. J. Syst. Evol. Microbiol.">
        <title>Complete genome sequence of Corynebacterium casei LMG S-19264T (=DSM 44701T), isolated from a smear-ripened cheese.</title>
        <authorList>
            <consortium name="US DOE Joint Genome Institute (JGI-PGF)"/>
            <person name="Walter F."/>
            <person name="Albersmeier A."/>
            <person name="Kalinowski J."/>
            <person name="Ruckert C."/>
        </authorList>
    </citation>
    <scope>NUCLEOTIDE SEQUENCE [LARGE SCALE GENOMIC DNA]</scope>
    <source>
        <strain evidence="4 5">NBRC 110095</strain>
    </source>
</reference>
<name>A0AA37TBF3_9GAMM</name>